<dbReference type="EMBL" id="CYKH01000330">
    <property type="protein sequence ID" value="CUF45889.1"/>
    <property type="molecule type" value="Genomic_DNA"/>
</dbReference>
<accession>A0A0S4IMI1</accession>
<reference evidence="3" key="1">
    <citation type="submission" date="2015-09" db="EMBL/GenBank/DDBJ databases">
        <authorList>
            <consortium name="Pathogen Informatics"/>
        </authorList>
    </citation>
    <scope>NUCLEOTIDE SEQUENCE [LARGE SCALE GENOMIC DNA]</scope>
    <source>
        <strain evidence="3">Lake Konstanz</strain>
    </source>
</reference>
<protein>
    <submittedName>
        <fullName evidence="2">Uncharacterized protein</fullName>
    </submittedName>
</protein>
<dbReference type="Proteomes" id="UP000051952">
    <property type="component" value="Unassembled WGS sequence"/>
</dbReference>
<feature type="compositionally biased region" description="Basic residues" evidence="1">
    <location>
        <begin position="283"/>
        <end position="293"/>
    </location>
</feature>
<feature type="region of interest" description="Disordered" evidence="1">
    <location>
        <begin position="487"/>
        <end position="557"/>
    </location>
</feature>
<gene>
    <name evidence="2" type="ORF">BSAL_62680</name>
</gene>
<keyword evidence="3" id="KW-1185">Reference proteome</keyword>
<feature type="region of interest" description="Disordered" evidence="1">
    <location>
        <begin position="231"/>
        <end position="300"/>
    </location>
</feature>
<evidence type="ECO:0000313" key="3">
    <source>
        <dbReference type="Proteomes" id="UP000051952"/>
    </source>
</evidence>
<sequence>MDAAPCQLIALLQRMDSVIAPPPQQTAGPTPQTFPAPELPSRIIGQLTTEVRSLFCERLLQQFPGLATHPQTIVEACAHESMICAARTWITAELCDNVSTAASPMQPSSSCFPPAATSIAKTTQLRRRTLPREMAPSAISKEFALNTIDMVLTMLHHAGRSLPPTTLLGEGSAHIHDDECSTSMASTAAQSPVVATHITRRATDDEDEVIFLDDFDAIMDRLDNDAEESCAAAPSPVCRPPPERVGSYCTPGGPASSSLSTSNAASSPSSAFPDAPSSSSSTKRPKKSSSGKRRRDEASDATLEELITDIKRILKRQDQLLAGLSTMIFANVELSSTVPIQSVALCLSEPLLRWLNISLQALTTTTSIAGVYQRLHDTVTEAADEIKGCHDVDILFTSSNASSGMKMARSVSFINTDDASRTGAASAVAQSRSTSPLQHLVLMEDSQNSSCTMRGSTSGYTADGDKFSIPPPFQRTVSDVVRRVAPPALDKSRLSPTDSSRAGQVSPPRSPLFGMQSGSSFGKSPVTSNTTNLLAPKTAVRRPTGSGSRTPCTVPKRSSEIPSYMLMKRKPAIPNKPHAASVIGAAISHPPVVTAPYHSLRLLPQCFHSTSQQQGSRSSLTILSLATAGRIESYLWMTTRIDTSQLPHTSFVSCHRTTSNRKKQFARFSSVLRFFIVATYEDSRSSPIKRKKKEKANIPSAMWNVFLPHT</sequence>
<proteinExistence type="predicted"/>
<evidence type="ECO:0000256" key="1">
    <source>
        <dbReference type="SAM" id="MobiDB-lite"/>
    </source>
</evidence>
<organism evidence="2 3">
    <name type="scientific">Bodo saltans</name>
    <name type="common">Flagellated protozoan</name>
    <dbReference type="NCBI Taxonomy" id="75058"/>
    <lineage>
        <taxon>Eukaryota</taxon>
        <taxon>Discoba</taxon>
        <taxon>Euglenozoa</taxon>
        <taxon>Kinetoplastea</taxon>
        <taxon>Metakinetoplastina</taxon>
        <taxon>Eubodonida</taxon>
        <taxon>Bodonidae</taxon>
        <taxon>Bodo</taxon>
    </lineage>
</organism>
<feature type="compositionally biased region" description="Low complexity" evidence="1">
    <location>
        <begin position="250"/>
        <end position="282"/>
    </location>
</feature>
<feature type="compositionally biased region" description="Polar residues" evidence="1">
    <location>
        <begin position="494"/>
        <end position="503"/>
    </location>
</feature>
<dbReference type="AlphaFoldDB" id="A0A0S4IMI1"/>
<evidence type="ECO:0000313" key="2">
    <source>
        <dbReference type="EMBL" id="CUF45889.1"/>
    </source>
</evidence>
<dbReference type="VEuPathDB" id="TriTrypDB:BSAL_62680"/>
<name>A0A0S4IMI1_BODSA</name>
<feature type="compositionally biased region" description="Polar residues" evidence="1">
    <location>
        <begin position="516"/>
        <end position="533"/>
    </location>
</feature>